<dbReference type="STRING" id="229920.ADM99_10835"/>
<evidence type="ECO:0000313" key="2">
    <source>
        <dbReference type="EMBL" id="KPL71892.1"/>
    </source>
</evidence>
<evidence type="ECO:0000313" key="3">
    <source>
        <dbReference type="Proteomes" id="UP000050430"/>
    </source>
</evidence>
<dbReference type="SUPFAM" id="SSF53335">
    <property type="entry name" value="S-adenosyl-L-methionine-dependent methyltransferases"/>
    <property type="match status" value="1"/>
</dbReference>
<sequence length="236" mass="26850">MAEHEDVYRNETETYHALVSREDYLHNLDVTIKRLIPSDSSILESGAGTGRVTKILAPLASELTAFDISVPMVSRASTISEMDRSHFLGYGSADHRHLPVGSARFDWIVSGWSVCYLVSWQRKNWIPEVIIALQEFLRVLKPDGRILLIETLGTGKTAPEPPPHLIDYLQFLDNVGFNRQWIRTDYLFDNAESARLLTEFFFGSEMLQFIESGTLLPECTGLWIGQKETIKKNLFD</sequence>
<dbReference type="GO" id="GO:0008757">
    <property type="term" value="F:S-adenosylmethionine-dependent methyltransferase activity"/>
    <property type="evidence" value="ECO:0007669"/>
    <property type="project" value="InterPro"/>
</dbReference>
<dbReference type="CDD" id="cd02440">
    <property type="entry name" value="AdoMet_MTases"/>
    <property type="match status" value="1"/>
</dbReference>
<dbReference type="InterPro" id="IPR029063">
    <property type="entry name" value="SAM-dependent_MTases_sf"/>
</dbReference>
<evidence type="ECO:0000259" key="1">
    <source>
        <dbReference type="Pfam" id="PF08241"/>
    </source>
</evidence>
<name>A0A0P6XK96_9CHLR</name>
<dbReference type="Pfam" id="PF08241">
    <property type="entry name" value="Methyltransf_11"/>
    <property type="match status" value="1"/>
</dbReference>
<protein>
    <recommendedName>
        <fullName evidence="1">Methyltransferase type 11 domain-containing protein</fullName>
    </recommendedName>
</protein>
<reference evidence="2 3" key="1">
    <citation type="submission" date="2015-07" db="EMBL/GenBank/DDBJ databases">
        <title>Genome sequence of Leptolinea tardivitalis DSM 16556.</title>
        <authorList>
            <person name="Hemp J."/>
            <person name="Ward L.M."/>
            <person name="Pace L.A."/>
            <person name="Fischer W.W."/>
        </authorList>
    </citation>
    <scope>NUCLEOTIDE SEQUENCE [LARGE SCALE GENOMIC DNA]</scope>
    <source>
        <strain evidence="2 3">YMTK-2</strain>
    </source>
</reference>
<gene>
    <name evidence="2" type="ORF">ADM99_10835</name>
</gene>
<dbReference type="PANTHER" id="PTHR42912">
    <property type="entry name" value="METHYLTRANSFERASE"/>
    <property type="match status" value="1"/>
</dbReference>
<dbReference type="AlphaFoldDB" id="A0A0P6XK96"/>
<dbReference type="InterPro" id="IPR013216">
    <property type="entry name" value="Methyltransf_11"/>
</dbReference>
<dbReference type="Proteomes" id="UP000050430">
    <property type="component" value="Unassembled WGS sequence"/>
</dbReference>
<dbReference type="RefSeq" id="WP_062420563.1">
    <property type="nucleotide sequence ID" value="NZ_BBYA01000002.1"/>
</dbReference>
<feature type="domain" description="Methyltransferase type 11" evidence="1">
    <location>
        <begin position="43"/>
        <end position="147"/>
    </location>
</feature>
<dbReference type="EMBL" id="LGCK01000010">
    <property type="protein sequence ID" value="KPL71892.1"/>
    <property type="molecule type" value="Genomic_DNA"/>
</dbReference>
<organism evidence="2 3">
    <name type="scientific">Leptolinea tardivitalis</name>
    <dbReference type="NCBI Taxonomy" id="229920"/>
    <lineage>
        <taxon>Bacteria</taxon>
        <taxon>Bacillati</taxon>
        <taxon>Chloroflexota</taxon>
        <taxon>Anaerolineae</taxon>
        <taxon>Anaerolineales</taxon>
        <taxon>Anaerolineaceae</taxon>
        <taxon>Leptolinea</taxon>
    </lineage>
</organism>
<accession>A0A0P6XK96</accession>
<dbReference type="OrthoDB" id="529208at2"/>
<dbReference type="PANTHER" id="PTHR42912:SF80">
    <property type="entry name" value="METHYLTRANSFERASE DOMAIN-CONTAINING PROTEIN"/>
    <property type="match status" value="1"/>
</dbReference>
<proteinExistence type="predicted"/>
<keyword evidence="3" id="KW-1185">Reference proteome</keyword>
<dbReference type="InterPro" id="IPR050508">
    <property type="entry name" value="Methyltransf_Superfamily"/>
</dbReference>
<dbReference type="Gene3D" id="3.40.50.150">
    <property type="entry name" value="Vaccinia Virus protein VP39"/>
    <property type="match status" value="1"/>
</dbReference>
<comment type="caution">
    <text evidence="2">The sequence shown here is derived from an EMBL/GenBank/DDBJ whole genome shotgun (WGS) entry which is preliminary data.</text>
</comment>